<accession>A0A8S4HLQ0</accession>
<dbReference type="AlphaFoldDB" id="A0A8S4HLQ0"/>
<protein>
    <submittedName>
        <fullName evidence="2">(malaria parasite P. vivax) hypothetical protein</fullName>
    </submittedName>
</protein>
<organism evidence="2 3">
    <name type="scientific">Plasmodium vivax</name>
    <name type="common">malaria parasite P. vivax</name>
    <dbReference type="NCBI Taxonomy" id="5855"/>
    <lineage>
        <taxon>Eukaryota</taxon>
        <taxon>Sar</taxon>
        <taxon>Alveolata</taxon>
        <taxon>Apicomplexa</taxon>
        <taxon>Aconoidasida</taxon>
        <taxon>Haemosporida</taxon>
        <taxon>Plasmodiidae</taxon>
        <taxon>Plasmodium</taxon>
        <taxon>Plasmodium (Plasmodium)</taxon>
    </lineage>
</organism>
<gene>
    <name evidence="2" type="ORF">PVW1_060034400</name>
</gene>
<dbReference type="VEuPathDB" id="PlasmoDB:PVPAM_000008600"/>
<evidence type="ECO:0000256" key="1">
    <source>
        <dbReference type="SAM" id="MobiDB-lite"/>
    </source>
</evidence>
<proteinExistence type="predicted"/>
<reference evidence="2" key="1">
    <citation type="submission" date="2021-09" db="EMBL/GenBank/DDBJ databases">
        <authorList>
            <consortium name="Pathogen Informatics"/>
        </authorList>
    </citation>
    <scope>NUCLEOTIDE SEQUENCE</scope>
    <source>
        <strain evidence="2">PvW1</strain>
    </source>
</reference>
<sequence>MSGQTTEPEYFNDNTYNELRKNLEKYKKLKYDNAYTNNFIDLKKQEIRNLTYLEKTIRYLREFIISGHVNYTYAKGNVCKYINFWLNTEIRQFNDFKDGANFDLFKEFAQGCSKDYYGNDSGECKGFIHYIDPDTYDKMETLYKLYELYEKLRSPIPDVDNPCTIFGQIIANYNDALKEYDKESGEDSNLIKKLLDFKNLTLNLVLPPENECPYKKGLFEEPNKYLKRLKNIETKGREEELQRKKAQEELQRQKEQKAQDELERHKSQKLLQEEEFHTNTPFRDGENLLLAALAQHNQGGHSLDVESTGGIGYIGRQESPRTSSFLSKQLEQTERGHREFKDQSMDTSTTSGFTGSITDTISGFIKEVDPGPVLSVSGGMGALFLLFKYTPVGSFFGGRRGRIRQIPRSFGGFAPGEFPNFQEYGVGHVRYSPMDIPHLAE</sequence>
<comment type="caution">
    <text evidence="2">The sequence shown here is derived from an EMBL/GenBank/DDBJ whole genome shotgun (WGS) entry which is preliminary data.</text>
</comment>
<evidence type="ECO:0000313" key="2">
    <source>
        <dbReference type="EMBL" id="CAG9481992.1"/>
    </source>
</evidence>
<dbReference type="Proteomes" id="UP000779233">
    <property type="component" value="Unassembled WGS sequence"/>
</dbReference>
<evidence type="ECO:0000313" key="3">
    <source>
        <dbReference type="Proteomes" id="UP000779233"/>
    </source>
</evidence>
<name>A0A8S4HLQ0_PLAVI</name>
<dbReference type="EMBL" id="CAJZCX010000012">
    <property type="protein sequence ID" value="CAG9481992.1"/>
    <property type="molecule type" value="Genomic_DNA"/>
</dbReference>
<feature type="region of interest" description="Disordered" evidence="1">
    <location>
        <begin position="236"/>
        <end position="276"/>
    </location>
</feature>